<keyword evidence="1" id="KW-0472">Membrane</keyword>
<dbReference type="Proteomes" id="UP000033874">
    <property type="component" value="Unassembled WGS sequence"/>
</dbReference>
<sequence>MEGSVADCGLGIIHWCNFDWPSFATLATGFAAVAGAVIVGRKQAGIAARQADISDRQTAILGQQVELETAKLRADLFARRLETYEATANFVLHISALPDTDPEAEERIRRFNVKMRESQFLFSDPNVYRTLMGYWEKGNQARTDRAISFAEHEEGIRHDPERTRRIMDYPSWSFETADGLADLFRHDLSILKGEGGHGDRDAN</sequence>
<keyword evidence="3" id="KW-1185">Reference proteome</keyword>
<dbReference type="AlphaFoldDB" id="A0A0M3ANQ9"/>
<evidence type="ECO:0000313" key="2">
    <source>
        <dbReference type="EMBL" id="KKW90174.1"/>
    </source>
</evidence>
<accession>A0A0M3ANQ9</accession>
<feature type="transmembrane region" description="Helical" evidence="1">
    <location>
        <begin position="20"/>
        <end position="40"/>
    </location>
</feature>
<dbReference type="RefSeq" id="WP_157035862.1">
    <property type="nucleotide sequence ID" value="NZ_LBIC01000012.1"/>
</dbReference>
<name>A0A0M3ANQ9_9SPHN</name>
<proteinExistence type="predicted"/>
<protein>
    <submittedName>
        <fullName evidence="2">Uncharacterized protein</fullName>
    </submittedName>
</protein>
<evidence type="ECO:0000256" key="1">
    <source>
        <dbReference type="SAM" id="Phobius"/>
    </source>
</evidence>
<evidence type="ECO:0000313" key="3">
    <source>
        <dbReference type="Proteomes" id="UP000033874"/>
    </source>
</evidence>
<keyword evidence="1" id="KW-0812">Transmembrane</keyword>
<comment type="caution">
    <text evidence="2">The sequence shown here is derived from an EMBL/GenBank/DDBJ whole genome shotgun (WGS) entry which is preliminary data.</text>
</comment>
<keyword evidence="1" id="KW-1133">Transmembrane helix</keyword>
<dbReference type="PATRIC" id="fig|56193.3.peg.4700"/>
<dbReference type="EMBL" id="LBIC01000012">
    <property type="protein sequence ID" value="KKW90174.1"/>
    <property type="molecule type" value="Genomic_DNA"/>
</dbReference>
<reference evidence="2 3" key="1">
    <citation type="submission" date="2015-04" db="EMBL/GenBank/DDBJ databases">
        <title>Genome sequence of aromatic hydrocarbons-degrading Sphingobium chungbukense DJ77.</title>
        <authorList>
            <person name="Kim Y.-C."/>
            <person name="Chae J.-C."/>
        </authorList>
    </citation>
    <scope>NUCLEOTIDE SEQUENCE [LARGE SCALE GENOMIC DNA]</scope>
    <source>
        <strain evidence="2 3">DJ77</strain>
    </source>
</reference>
<gene>
    <name evidence="2" type="ORF">YP76_22355</name>
</gene>
<organism evidence="2 3">
    <name type="scientific">Sphingobium chungbukense</name>
    <dbReference type="NCBI Taxonomy" id="56193"/>
    <lineage>
        <taxon>Bacteria</taxon>
        <taxon>Pseudomonadati</taxon>
        <taxon>Pseudomonadota</taxon>
        <taxon>Alphaproteobacteria</taxon>
        <taxon>Sphingomonadales</taxon>
        <taxon>Sphingomonadaceae</taxon>
        <taxon>Sphingobium</taxon>
    </lineage>
</organism>